<dbReference type="InterPro" id="IPR008921">
    <property type="entry name" value="DNA_pol3_clamp-load_cplx_C"/>
</dbReference>
<evidence type="ECO:0000313" key="6">
    <source>
        <dbReference type="Proteomes" id="UP000231371"/>
    </source>
</evidence>
<keyword evidence="3" id="KW-0235">DNA replication</keyword>
<dbReference type="PANTHER" id="PTHR11669:SF0">
    <property type="entry name" value="PROTEIN STICHEL-LIKE 2"/>
    <property type="match status" value="1"/>
</dbReference>
<keyword evidence="3" id="KW-0548">Nucleotidyltransferase</keyword>
<organism evidence="5 6">
    <name type="scientific">Candidatus Shapirobacteria bacterium CG11_big_fil_rev_8_21_14_0_20_40_12</name>
    <dbReference type="NCBI Taxonomy" id="1974889"/>
    <lineage>
        <taxon>Bacteria</taxon>
        <taxon>Candidatus Shapironibacteriota</taxon>
    </lineage>
</organism>
<sequence length="488" mass="54752">MSRTFYLKYRPQTFADLDSTTAREELIKIFSSGNLPQAFLFSGTKGIGKTSSARIVAKAINCTGKKPNEFEPCNKCDNCLSITAGNNVDVMEIDAASFTGVDDIRDLRDKIRLSPASLKYKVFIIDEVHRLSGSAFDALLKTLEEPPQHVIFILCTTDPEKLPKTIVSRCQRIAFHKATKKEIVERLKKNCLAEGLEFEEEALVQIVKISEGSFRDAVKILEQVSFSGKITLGEVDKIAGISGEYKPQDLLHLLAARQTKEALLWIGRAVEAGVSLKILLENLLEILRIIILFEYGVEEEKVEVNLTGGQARQLIDLLALAYTEMKFAVIPQLPLEMAVIEWSSFVPMVIGASEDKSEIKKEKISPLSNAKFVLEEIQAKWPEILERVKPLNHSVLAFLKACRPKAVEGNFLILEVFYKFHKDQLESEKCRRVFEKAASEVLNDKVLLKCVLSDEKPAKLNSVPLPKPSIKNEDEDDIIKVAEEIFNN</sequence>
<evidence type="ECO:0000256" key="3">
    <source>
        <dbReference type="RuleBase" id="RU364063"/>
    </source>
</evidence>
<feature type="domain" description="AAA+ ATPase" evidence="4">
    <location>
        <begin position="35"/>
        <end position="179"/>
    </location>
</feature>
<keyword evidence="3" id="KW-0808">Transferase</keyword>
<dbReference type="AlphaFoldDB" id="A0A2H0KG46"/>
<dbReference type="InterPro" id="IPR048448">
    <property type="entry name" value="DnaX-like_C"/>
</dbReference>
<dbReference type="Gene3D" id="3.40.50.300">
    <property type="entry name" value="P-loop containing nucleotide triphosphate hydrolases"/>
    <property type="match status" value="1"/>
</dbReference>
<dbReference type="SMART" id="SM00382">
    <property type="entry name" value="AAA"/>
    <property type="match status" value="1"/>
</dbReference>
<dbReference type="Pfam" id="PF20964">
    <property type="entry name" value="DnaX_C"/>
    <property type="match status" value="1"/>
</dbReference>
<protein>
    <recommendedName>
        <fullName evidence="3">DNA polymerase III subunit gamma/tau</fullName>
        <ecNumber evidence="3">2.7.7.7</ecNumber>
    </recommendedName>
</protein>
<dbReference type="GO" id="GO:0005524">
    <property type="term" value="F:ATP binding"/>
    <property type="evidence" value="ECO:0007669"/>
    <property type="project" value="UniProtKB-KW"/>
</dbReference>
<keyword evidence="3" id="KW-0067">ATP-binding</keyword>
<evidence type="ECO:0000259" key="4">
    <source>
        <dbReference type="SMART" id="SM00382"/>
    </source>
</evidence>
<dbReference type="InterPro" id="IPR027417">
    <property type="entry name" value="P-loop_NTPase"/>
</dbReference>
<name>A0A2H0KG46_9BACT</name>
<dbReference type="EC" id="2.7.7.7" evidence="3"/>
<comment type="caution">
    <text evidence="5">The sequence shown here is derived from an EMBL/GenBank/DDBJ whole genome shotgun (WGS) entry which is preliminary data.</text>
</comment>
<dbReference type="InterPro" id="IPR003593">
    <property type="entry name" value="AAA+_ATPase"/>
</dbReference>
<keyword evidence="1 3" id="KW-0239">DNA-directed DNA polymerase</keyword>
<dbReference type="Proteomes" id="UP000231371">
    <property type="component" value="Unassembled WGS sequence"/>
</dbReference>
<dbReference type="PANTHER" id="PTHR11669">
    <property type="entry name" value="REPLICATION FACTOR C / DNA POLYMERASE III GAMMA-TAU SUBUNIT"/>
    <property type="match status" value="1"/>
</dbReference>
<comment type="similarity">
    <text evidence="3">Belongs to the DnaX/STICHEL family.</text>
</comment>
<dbReference type="EMBL" id="PCVI01000026">
    <property type="protein sequence ID" value="PIQ70216.1"/>
    <property type="molecule type" value="Genomic_DNA"/>
</dbReference>
<dbReference type="NCBIfam" id="TIGR02397">
    <property type="entry name" value="dnaX_nterm"/>
    <property type="match status" value="1"/>
</dbReference>
<dbReference type="InterPro" id="IPR012763">
    <property type="entry name" value="DNA_pol_III_sug/sutau_N"/>
</dbReference>
<dbReference type="SUPFAM" id="SSF52540">
    <property type="entry name" value="P-loop containing nucleoside triphosphate hydrolases"/>
    <property type="match status" value="1"/>
</dbReference>
<dbReference type="GO" id="GO:0003887">
    <property type="term" value="F:DNA-directed DNA polymerase activity"/>
    <property type="evidence" value="ECO:0007669"/>
    <property type="project" value="UniProtKB-KW"/>
</dbReference>
<dbReference type="CDD" id="cd00009">
    <property type="entry name" value="AAA"/>
    <property type="match status" value="1"/>
</dbReference>
<dbReference type="InterPro" id="IPR038454">
    <property type="entry name" value="DnaA_N_sf"/>
</dbReference>
<dbReference type="Gene3D" id="3.30.300.180">
    <property type="match status" value="1"/>
</dbReference>
<gene>
    <name evidence="3 5" type="primary">dnaX</name>
    <name evidence="5" type="ORF">COV89_01615</name>
</gene>
<comment type="subunit">
    <text evidence="3">DNA polymerase III contains a core (composed of alpha, epsilon and theta chains) that associates with a tau subunit. This core dimerizes to form the POLIII' complex. PolIII' associates with the gamma complex (composed of gamma, delta, delta', psi and chi chains) and with the beta chain to form the complete DNA polymerase III complex.</text>
</comment>
<evidence type="ECO:0000313" key="5">
    <source>
        <dbReference type="EMBL" id="PIQ70216.1"/>
    </source>
</evidence>
<dbReference type="SUPFAM" id="SSF48019">
    <property type="entry name" value="post-AAA+ oligomerization domain-like"/>
    <property type="match status" value="1"/>
</dbReference>
<comment type="function">
    <text evidence="3">DNA polymerase III is a complex, multichain enzyme responsible for most of the replicative synthesis in bacteria. This DNA polymerase also exhibits 3' to 5' exonuclease activity.</text>
</comment>
<evidence type="ECO:0000256" key="2">
    <source>
        <dbReference type="ARBA" id="ARBA00049244"/>
    </source>
</evidence>
<proteinExistence type="inferred from homology"/>
<dbReference type="GO" id="GO:0006261">
    <property type="term" value="P:DNA-templated DNA replication"/>
    <property type="evidence" value="ECO:0007669"/>
    <property type="project" value="TreeGrafter"/>
</dbReference>
<dbReference type="Gene3D" id="1.10.8.60">
    <property type="match status" value="1"/>
</dbReference>
<reference evidence="5 6" key="1">
    <citation type="submission" date="2017-09" db="EMBL/GenBank/DDBJ databases">
        <title>Depth-based differentiation of microbial function through sediment-hosted aquifers and enrichment of novel symbionts in the deep terrestrial subsurface.</title>
        <authorList>
            <person name="Probst A.J."/>
            <person name="Ladd B."/>
            <person name="Jarett J.K."/>
            <person name="Geller-Mcgrath D.E."/>
            <person name="Sieber C.M."/>
            <person name="Emerson J.B."/>
            <person name="Anantharaman K."/>
            <person name="Thomas B.C."/>
            <person name="Malmstrom R."/>
            <person name="Stieglmeier M."/>
            <person name="Klingl A."/>
            <person name="Woyke T."/>
            <person name="Ryan C.M."/>
            <person name="Banfield J.F."/>
        </authorList>
    </citation>
    <scope>NUCLEOTIDE SEQUENCE [LARGE SCALE GENOMIC DNA]</scope>
    <source>
        <strain evidence="5">CG11_big_fil_rev_8_21_14_0_20_40_12</strain>
    </source>
</reference>
<dbReference type="GO" id="GO:0003677">
    <property type="term" value="F:DNA binding"/>
    <property type="evidence" value="ECO:0007669"/>
    <property type="project" value="InterPro"/>
</dbReference>
<dbReference type="GO" id="GO:0009360">
    <property type="term" value="C:DNA polymerase III complex"/>
    <property type="evidence" value="ECO:0007669"/>
    <property type="project" value="InterPro"/>
</dbReference>
<evidence type="ECO:0000256" key="1">
    <source>
        <dbReference type="ARBA" id="ARBA00022932"/>
    </source>
</evidence>
<comment type="catalytic activity">
    <reaction evidence="2 3">
        <text>DNA(n) + a 2'-deoxyribonucleoside 5'-triphosphate = DNA(n+1) + diphosphate</text>
        <dbReference type="Rhea" id="RHEA:22508"/>
        <dbReference type="Rhea" id="RHEA-COMP:17339"/>
        <dbReference type="Rhea" id="RHEA-COMP:17340"/>
        <dbReference type="ChEBI" id="CHEBI:33019"/>
        <dbReference type="ChEBI" id="CHEBI:61560"/>
        <dbReference type="ChEBI" id="CHEBI:173112"/>
        <dbReference type="EC" id="2.7.7.7"/>
    </reaction>
</comment>
<keyword evidence="3" id="KW-0547">Nucleotide-binding</keyword>
<dbReference type="InterPro" id="IPR050238">
    <property type="entry name" value="DNA_Rep/Repair_Clamp_Loader"/>
</dbReference>
<dbReference type="Pfam" id="PF13177">
    <property type="entry name" value="DNA_pol3_delta2"/>
    <property type="match status" value="1"/>
</dbReference>
<accession>A0A2H0KG46</accession>